<evidence type="ECO:0000256" key="1">
    <source>
        <dbReference type="SAM" id="MobiDB-lite"/>
    </source>
</evidence>
<gene>
    <name evidence="3" type="ORF">PDESU_04664</name>
</gene>
<protein>
    <submittedName>
        <fullName evidence="3">Uncharacterized protein</fullName>
    </submittedName>
</protein>
<sequence>MGMDWQPIAVNVLIGTLVPGVVLWLIGKKVQYDFEFWKLLLITSSAALVKQIPFGGIWISIPVYYILFCLQTGIDYLEAMWMTFLAFLVYAAAGFLLMMVAGSLWANHLDEVLAEEPAMEVVAPFEAEPQEPPKPTLAKKPPPAPAPPKPLANAPEWLREKYTVSGIAESRGERRAIINGSIVPEGEELEPGVILQRIGMNHVVIRTGNTSYQLDIRTGIPAQ</sequence>
<accession>A0A6C2U9L3</accession>
<feature type="region of interest" description="Disordered" evidence="1">
    <location>
        <begin position="128"/>
        <end position="153"/>
    </location>
</feature>
<keyword evidence="4" id="KW-1185">Reference proteome</keyword>
<keyword evidence="2" id="KW-0812">Transmembrane</keyword>
<dbReference type="EMBL" id="CAAHFG010000003">
    <property type="protein sequence ID" value="VGO16074.1"/>
    <property type="molecule type" value="Genomic_DNA"/>
</dbReference>
<evidence type="ECO:0000313" key="3">
    <source>
        <dbReference type="EMBL" id="VGO16074.1"/>
    </source>
</evidence>
<feature type="compositionally biased region" description="Pro residues" evidence="1">
    <location>
        <begin position="130"/>
        <end position="150"/>
    </location>
</feature>
<feature type="transmembrane region" description="Helical" evidence="2">
    <location>
        <begin position="39"/>
        <end position="67"/>
    </location>
</feature>
<dbReference type="AlphaFoldDB" id="A0A6C2U9L3"/>
<reference evidence="3 4" key="1">
    <citation type="submission" date="2019-04" db="EMBL/GenBank/DDBJ databases">
        <authorList>
            <person name="Van Vliet M D."/>
        </authorList>
    </citation>
    <scope>NUCLEOTIDE SEQUENCE [LARGE SCALE GENOMIC DNA]</scope>
    <source>
        <strain evidence="3 4">F1</strain>
    </source>
</reference>
<evidence type="ECO:0000256" key="2">
    <source>
        <dbReference type="SAM" id="Phobius"/>
    </source>
</evidence>
<feature type="transmembrane region" description="Helical" evidence="2">
    <location>
        <begin position="79"/>
        <end position="101"/>
    </location>
</feature>
<dbReference type="Proteomes" id="UP000366872">
    <property type="component" value="Unassembled WGS sequence"/>
</dbReference>
<evidence type="ECO:0000313" key="4">
    <source>
        <dbReference type="Proteomes" id="UP000366872"/>
    </source>
</evidence>
<keyword evidence="2" id="KW-1133">Transmembrane helix</keyword>
<name>A0A6C2U9L3_PONDE</name>
<proteinExistence type="predicted"/>
<organism evidence="3 4">
    <name type="scientific">Pontiella desulfatans</name>
    <dbReference type="NCBI Taxonomy" id="2750659"/>
    <lineage>
        <taxon>Bacteria</taxon>
        <taxon>Pseudomonadati</taxon>
        <taxon>Kiritimatiellota</taxon>
        <taxon>Kiritimatiellia</taxon>
        <taxon>Kiritimatiellales</taxon>
        <taxon>Pontiellaceae</taxon>
        <taxon>Pontiella</taxon>
    </lineage>
</organism>
<feature type="transmembrane region" description="Helical" evidence="2">
    <location>
        <begin position="6"/>
        <end position="27"/>
    </location>
</feature>
<keyword evidence="2" id="KW-0472">Membrane</keyword>